<evidence type="ECO:0000313" key="3">
    <source>
        <dbReference type="Proteomes" id="UP000241436"/>
    </source>
</evidence>
<dbReference type="InterPro" id="IPR023577">
    <property type="entry name" value="CYTH_domain"/>
</dbReference>
<accession>A0A2T4U0K6</accession>
<evidence type="ECO:0000259" key="1">
    <source>
        <dbReference type="PROSITE" id="PS51707"/>
    </source>
</evidence>
<reference evidence="2 3" key="1">
    <citation type="submission" date="2017-09" db="EMBL/GenBank/DDBJ databases">
        <title>Bloom of a denitrifying methanotroph, Candidatus Methylomirabilis limnetica, in a deep stratified lake.</title>
        <authorList>
            <person name="Graf J.S."/>
            <person name="Marchant H.K."/>
            <person name="Tienken D."/>
            <person name="Hach P.F."/>
            <person name="Brand A."/>
            <person name="Schubert C.J."/>
            <person name="Kuypers M.M."/>
            <person name="Milucka J."/>
        </authorList>
    </citation>
    <scope>NUCLEOTIDE SEQUENCE [LARGE SCALE GENOMIC DNA]</scope>
    <source>
        <strain evidence="2 3">Zug</strain>
    </source>
</reference>
<dbReference type="OrthoDB" id="271656at2"/>
<comment type="caution">
    <text evidence="2">The sequence shown here is derived from an EMBL/GenBank/DDBJ whole genome shotgun (WGS) entry which is preliminary data.</text>
</comment>
<dbReference type="PANTHER" id="PTHR21028:SF2">
    <property type="entry name" value="CYTH DOMAIN-CONTAINING PROTEIN"/>
    <property type="match status" value="1"/>
</dbReference>
<dbReference type="InterPro" id="IPR033469">
    <property type="entry name" value="CYTH-like_dom_sf"/>
</dbReference>
<keyword evidence="3" id="KW-1185">Reference proteome</keyword>
<dbReference type="CDD" id="cd07890">
    <property type="entry name" value="CYTH-like_AC_IV-like"/>
    <property type="match status" value="1"/>
</dbReference>
<evidence type="ECO:0000313" key="2">
    <source>
        <dbReference type="EMBL" id="PTL36904.1"/>
    </source>
</evidence>
<dbReference type="PANTHER" id="PTHR21028">
    <property type="entry name" value="SI:CH211-156B7.4"/>
    <property type="match status" value="1"/>
</dbReference>
<sequence>MLNIELKARCEDLARLRESCESLGAEGQGPERQVDTYFSVSHGRFKLRESSESGAELIYYARGDVAGARESHYDLYQVEDPEGLKAILTKALSVSAVVTKRRETFVIGNVRIHLDKVQGLGGFVELQGTVDHSGELPLVADEVQGIQRALGIDPQSLVKESYAALAGRAEVTQGPCAN</sequence>
<gene>
    <name evidence="2" type="ORF">CLG94_01095</name>
</gene>
<dbReference type="InterPro" id="IPR008173">
    <property type="entry name" value="Adenylyl_cyclase_CyaB"/>
</dbReference>
<dbReference type="SMART" id="SM01118">
    <property type="entry name" value="CYTH"/>
    <property type="match status" value="1"/>
</dbReference>
<proteinExistence type="predicted"/>
<dbReference type="EMBL" id="NVQC01000009">
    <property type="protein sequence ID" value="PTL36904.1"/>
    <property type="molecule type" value="Genomic_DNA"/>
</dbReference>
<feature type="domain" description="CYTH" evidence="1">
    <location>
        <begin position="1"/>
        <end position="168"/>
    </location>
</feature>
<dbReference type="Proteomes" id="UP000241436">
    <property type="component" value="Unassembled WGS sequence"/>
</dbReference>
<dbReference type="PROSITE" id="PS51707">
    <property type="entry name" value="CYTH"/>
    <property type="match status" value="1"/>
</dbReference>
<dbReference type="RefSeq" id="WP_107561065.1">
    <property type="nucleotide sequence ID" value="NZ_NVQC01000009.1"/>
</dbReference>
<reference evidence="3" key="2">
    <citation type="journal article" date="2018" name="Environ. Microbiol.">
        <title>Bloom of a denitrifying methanotroph, 'Candidatus Methylomirabilis limnetica', in a deep stratified lake.</title>
        <authorList>
            <person name="Graf J.S."/>
            <person name="Mayr M.J."/>
            <person name="Marchant H.K."/>
            <person name="Tienken D."/>
            <person name="Hach P.F."/>
            <person name="Brand A."/>
            <person name="Schubert C.J."/>
            <person name="Kuypers M.M."/>
            <person name="Milucka J."/>
        </authorList>
    </citation>
    <scope>NUCLEOTIDE SEQUENCE [LARGE SCALE GENOMIC DNA]</scope>
    <source>
        <strain evidence="3">Zug</strain>
    </source>
</reference>
<dbReference type="SUPFAM" id="SSF55154">
    <property type="entry name" value="CYTH-like phosphatases"/>
    <property type="match status" value="1"/>
</dbReference>
<protein>
    <recommendedName>
        <fullName evidence="1">CYTH domain-containing protein</fullName>
    </recommendedName>
</protein>
<dbReference type="Pfam" id="PF01928">
    <property type="entry name" value="CYTH"/>
    <property type="match status" value="1"/>
</dbReference>
<dbReference type="Gene3D" id="2.40.320.10">
    <property type="entry name" value="Hypothetical Protein Pfu-838710-001"/>
    <property type="match status" value="1"/>
</dbReference>
<organism evidence="2 3">
    <name type="scientific">Candidatus Methylomirabilis limnetica</name>
    <dbReference type="NCBI Taxonomy" id="2033718"/>
    <lineage>
        <taxon>Bacteria</taxon>
        <taxon>Candidatus Methylomirabilota</taxon>
        <taxon>Candidatus Methylomirabilia</taxon>
        <taxon>Candidatus Methylomirabilales</taxon>
        <taxon>Candidatus Methylomirabilaceae</taxon>
        <taxon>Candidatus Methylomirabilis</taxon>
    </lineage>
</organism>
<name>A0A2T4U0K6_9BACT</name>
<dbReference type="AlphaFoldDB" id="A0A2T4U0K6"/>